<dbReference type="EMBL" id="JAVREH010000007">
    <property type="protein sequence ID" value="MDT0261377.1"/>
    <property type="molecule type" value="Genomic_DNA"/>
</dbReference>
<evidence type="ECO:0000256" key="19">
    <source>
        <dbReference type="ARBA" id="ARBA00032409"/>
    </source>
</evidence>
<evidence type="ECO:0000256" key="2">
    <source>
        <dbReference type="ARBA" id="ARBA00004651"/>
    </source>
</evidence>
<protein>
    <recommendedName>
        <fullName evidence="4">Cytochrome bc1 complex Rieske iron-sulfur subunit</fullName>
    </recommendedName>
    <alternativeName>
        <fullName evidence="18">Cytochrome bc1 reductase complex subunit QcrA</fullName>
    </alternativeName>
    <alternativeName>
        <fullName evidence="19">Rieske iron-sulfur protein</fullName>
    </alternativeName>
</protein>
<proteinExistence type="inferred from homology"/>
<keyword evidence="17" id="KW-1015">Disulfide bond</keyword>
<keyword evidence="5" id="KW-0813">Transport</keyword>
<evidence type="ECO:0000259" key="21">
    <source>
        <dbReference type="PROSITE" id="PS51296"/>
    </source>
</evidence>
<evidence type="ECO:0000256" key="9">
    <source>
        <dbReference type="ARBA" id="ARBA00022714"/>
    </source>
</evidence>
<keyword evidence="8 20" id="KW-0812">Transmembrane</keyword>
<feature type="transmembrane region" description="Helical" evidence="20">
    <location>
        <begin position="99"/>
        <end position="121"/>
    </location>
</feature>
<evidence type="ECO:0000256" key="14">
    <source>
        <dbReference type="ARBA" id="ARBA00023004"/>
    </source>
</evidence>
<evidence type="ECO:0000313" key="22">
    <source>
        <dbReference type="EMBL" id="MDT0261377.1"/>
    </source>
</evidence>
<keyword evidence="10" id="KW-0479">Metal-binding</keyword>
<dbReference type="PANTHER" id="PTHR10134">
    <property type="entry name" value="CYTOCHROME B-C1 COMPLEX SUBUNIT RIESKE, MITOCHONDRIAL"/>
    <property type="match status" value="1"/>
</dbReference>
<dbReference type="PROSITE" id="PS51296">
    <property type="entry name" value="RIESKE"/>
    <property type="match status" value="1"/>
</dbReference>
<evidence type="ECO:0000256" key="7">
    <source>
        <dbReference type="ARBA" id="ARBA00022660"/>
    </source>
</evidence>
<feature type="domain" description="Rieske" evidence="21">
    <location>
        <begin position="272"/>
        <end position="332"/>
    </location>
</feature>
<evidence type="ECO:0000256" key="3">
    <source>
        <dbReference type="ARBA" id="ARBA00010651"/>
    </source>
</evidence>
<feature type="transmembrane region" description="Helical" evidence="20">
    <location>
        <begin position="61"/>
        <end position="87"/>
    </location>
</feature>
<evidence type="ECO:0000313" key="23">
    <source>
        <dbReference type="Proteomes" id="UP001183176"/>
    </source>
</evidence>
<keyword evidence="13" id="KW-0560">Oxidoreductase</keyword>
<keyword evidence="6" id="KW-1003">Cell membrane</keyword>
<comment type="subcellular location">
    <subcellularLocation>
        <location evidence="2">Cell membrane</location>
        <topology evidence="2">Multi-pass membrane protein</topology>
    </subcellularLocation>
</comment>
<dbReference type="Gene3D" id="2.102.10.10">
    <property type="entry name" value="Rieske [2Fe-2S] iron-sulphur domain"/>
    <property type="match status" value="1"/>
</dbReference>
<sequence>MSEDNSGGSSDKRPSVEELREMSTEEAMIAGAEVDGVYLVHRRERFPIAGTRAERRAERTIAGVFILGFLSAIAFIVVFCGAVPYQWRLPGEGRAFHYFTPLLGAFLGLSLACMGIGLVLWAKWLMPEEEAVQDRHDGPSEEAAQLMTAATLTSGFHDMGVARRSMLKMTFGVAGGALGLVPLVALVGAMIKKPNRGKNESLFHTMFAKGVPLVYADGRRVSPNDLDAGGLATVFPGVEGGIRAGDSPTLLIRLRPGQVVKSRKGQNTFGWGEYVAYSKICTHAGCPASLYEQQTGRLLCPCHQSQFDVLQDAKPVFGPATRSLPKLPLGVETVGDTQYFVAMGDFPEAVGPAFWERP</sequence>
<evidence type="ECO:0000256" key="10">
    <source>
        <dbReference type="ARBA" id="ARBA00022723"/>
    </source>
</evidence>
<organism evidence="22 23">
    <name type="scientific">Jatrophihabitans lederbergiae</name>
    <dbReference type="NCBI Taxonomy" id="3075547"/>
    <lineage>
        <taxon>Bacteria</taxon>
        <taxon>Bacillati</taxon>
        <taxon>Actinomycetota</taxon>
        <taxon>Actinomycetes</taxon>
        <taxon>Jatrophihabitantales</taxon>
        <taxon>Jatrophihabitantaceae</taxon>
        <taxon>Jatrophihabitans</taxon>
    </lineage>
</organism>
<evidence type="ECO:0000256" key="6">
    <source>
        <dbReference type="ARBA" id="ARBA00022475"/>
    </source>
</evidence>
<keyword evidence="11" id="KW-0249">Electron transport</keyword>
<evidence type="ECO:0000256" key="4">
    <source>
        <dbReference type="ARBA" id="ARBA00015816"/>
    </source>
</evidence>
<evidence type="ECO:0000256" key="13">
    <source>
        <dbReference type="ARBA" id="ARBA00023002"/>
    </source>
</evidence>
<keyword evidence="23" id="KW-1185">Reference proteome</keyword>
<name>A0ABU2J8S4_9ACTN</name>
<dbReference type="Pfam" id="PF19297">
    <property type="entry name" value="QcrA_N"/>
    <property type="match status" value="1"/>
</dbReference>
<gene>
    <name evidence="22" type="ORF">RM423_08205</name>
</gene>
<evidence type="ECO:0000256" key="15">
    <source>
        <dbReference type="ARBA" id="ARBA00023014"/>
    </source>
</evidence>
<evidence type="ECO:0000256" key="1">
    <source>
        <dbReference type="ARBA" id="ARBA00002494"/>
    </source>
</evidence>
<feature type="transmembrane region" description="Helical" evidence="20">
    <location>
        <begin position="169"/>
        <end position="191"/>
    </location>
</feature>
<evidence type="ECO:0000256" key="5">
    <source>
        <dbReference type="ARBA" id="ARBA00022448"/>
    </source>
</evidence>
<evidence type="ECO:0000256" key="17">
    <source>
        <dbReference type="ARBA" id="ARBA00023157"/>
    </source>
</evidence>
<keyword evidence="9" id="KW-0001">2Fe-2S</keyword>
<evidence type="ECO:0000256" key="12">
    <source>
        <dbReference type="ARBA" id="ARBA00022989"/>
    </source>
</evidence>
<dbReference type="RefSeq" id="WP_311422533.1">
    <property type="nucleotide sequence ID" value="NZ_JAVREH010000007.1"/>
</dbReference>
<dbReference type="SUPFAM" id="SSF50022">
    <property type="entry name" value="ISP domain"/>
    <property type="match status" value="1"/>
</dbReference>
<dbReference type="CDD" id="cd03467">
    <property type="entry name" value="Rieske"/>
    <property type="match status" value="1"/>
</dbReference>
<comment type="function">
    <text evidence="1">Iron-sulfur subunit of the cytochrome bc1 complex, an essential component of the respiratory electron transport chain required for ATP synthesis. The bc1 complex catalyzes the oxidation of menaquinol and the reduction of cytochrome c in the respiratory chain. The bc1 complex operates through a Q-cycle mechanism that couples electron transfer to generation of the proton gradient that drives ATP synthesis.</text>
</comment>
<keyword evidence="12 20" id="KW-1133">Transmembrane helix</keyword>
<keyword evidence="14" id="KW-0408">Iron</keyword>
<keyword evidence="7" id="KW-0679">Respiratory chain</keyword>
<comment type="caution">
    <text evidence="22">The sequence shown here is derived from an EMBL/GenBank/DDBJ whole genome shotgun (WGS) entry which is preliminary data.</text>
</comment>
<comment type="similarity">
    <text evidence="3">Belongs to the Rieske iron-sulfur protein family.</text>
</comment>
<dbReference type="InterPro" id="IPR045603">
    <property type="entry name" value="QcrA_N"/>
</dbReference>
<evidence type="ECO:0000256" key="16">
    <source>
        <dbReference type="ARBA" id="ARBA00023136"/>
    </source>
</evidence>
<dbReference type="InterPro" id="IPR017941">
    <property type="entry name" value="Rieske_2Fe-2S"/>
</dbReference>
<keyword evidence="16 20" id="KW-0472">Membrane</keyword>
<dbReference type="InterPro" id="IPR036922">
    <property type="entry name" value="Rieske_2Fe-2S_sf"/>
</dbReference>
<dbReference type="Pfam" id="PF00355">
    <property type="entry name" value="Rieske"/>
    <property type="match status" value="1"/>
</dbReference>
<dbReference type="Proteomes" id="UP001183176">
    <property type="component" value="Unassembled WGS sequence"/>
</dbReference>
<reference evidence="23" key="1">
    <citation type="submission" date="2023-07" db="EMBL/GenBank/DDBJ databases">
        <title>30 novel species of actinomycetes from the DSMZ collection.</title>
        <authorList>
            <person name="Nouioui I."/>
        </authorList>
    </citation>
    <scope>NUCLEOTIDE SEQUENCE [LARGE SCALE GENOMIC DNA]</scope>
    <source>
        <strain evidence="23">DSM 44399</strain>
    </source>
</reference>
<dbReference type="InterPro" id="IPR014349">
    <property type="entry name" value="Rieske_Fe-S_prot"/>
</dbReference>
<evidence type="ECO:0000256" key="20">
    <source>
        <dbReference type="SAM" id="Phobius"/>
    </source>
</evidence>
<evidence type="ECO:0000256" key="11">
    <source>
        <dbReference type="ARBA" id="ARBA00022982"/>
    </source>
</evidence>
<evidence type="ECO:0000256" key="18">
    <source>
        <dbReference type="ARBA" id="ARBA00029586"/>
    </source>
</evidence>
<accession>A0ABU2J8S4</accession>
<keyword evidence="15" id="KW-0411">Iron-sulfur</keyword>
<evidence type="ECO:0000256" key="8">
    <source>
        <dbReference type="ARBA" id="ARBA00022692"/>
    </source>
</evidence>